<dbReference type="STRING" id="1076937.SAMN04488120_10936"/>
<evidence type="ECO:0000313" key="6">
    <source>
        <dbReference type="Proteomes" id="UP000199771"/>
    </source>
</evidence>
<reference evidence="5 6" key="1">
    <citation type="submission" date="2016-10" db="EMBL/GenBank/DDBJ databases">
        <authorList>
            <person name="de Groot N.N."/>
        </authorList>
    </citation>
    <scope>NUCLEOTIDE SEQUENCE [LARGE SCALE GENOMIC DNA]</scope>
    <source>
        <strain evidence="5 6">DSM 23609</strain>
    </source>
</reference>
<dbReference type="InterPro" id="IPR003018">
    <property type="entry name" value="GAF"/>
</dbReference>
<feature type="domain" description="GGDEF" evidence="4">
    <location>
        <begin position="203"/>
        <end position="334"/>
    </location>
</feature>
<name>A0A1I2JV20_9GAMM</name>
<dbReference type="Gene3D" id="3.30.70.270">
    <property type="match status" value="1"/>
</dbReference>
<keyword evidence="6" id="KW-1185">Reference proteome</keyword>
<sequence>MDNVLRQFAESVSTASNLEALTRPLLELLETITGMESTYLTTIDTQAGVQHILYARNTRRMQIPEGLSVPWHDTLCKRALEEGRPYTDDVGACWGDSQAARVLGIRTYLSQPVRTGDQQVFGTLCAASETPIPLKPETTRWLALFAHLIGLQVDRERLLEKLRRTNAELASLSLTDPLTGLANRRALIQALTRALASAEREARGLDVIFIDLDGFKAINDRHGHEIGDCFLAEVAQRLQRGLRAGDFIARYGGDEFVVVAMATGEPEELRQRIESLIAGTYSCHDVRFEYAGASVGGVRATPGERDPHALLARADAAMYAIKQQRRRERAAGPPPAVMRPA</sequence>
<dbReference type="PROSITE" id="PS50887">
    <property type="entry name" value="GGDEF"/>
    <property type="match status" value="1"/>
</dbReference>
<dbReference type="GO" id="GO:1902201">
    <property type="term" value="P:negative regulation of bacterial-type flagellum-dependent cell motility"/>
    <property type="evidence" value="ECO:0007669"/>
    <property type="project" value="TreeGrafter"/>
</dbReference>
<dbReference type="InterPro" id="IPR043128">
    <property type="entry name" value="Rev_trsase/Diguanyl_cyclase"/>
</dbReference>
<dbReference type="CDD" id="cd01949">
    <property type="entry name" value="GGDEF"/>
    <property type="match status" value="1"/>
</dbReference>
<dbReference type="Pfam" id="PF00990">
    <property type="entry name" value="GGDEF"/>
    <property type="match status" value="1"/>
</dbReference>
<dbReference type="SMART" id="SM00267">
    <property type="entry name" value="GGDEF"/>
    <property type="match status" value="1"/>
</dbReference>
<dbReference type="Pfam" id="PF13185">
    <property type="entry name" value="GAF_2"/>
    <property type="match status" value="1"/>
</dbReference>
<proteinExistence type="predicted"/>
<dbReference type="AlphaFoldDB" id="A0A1I2JV20"/>
<evidence type="ECO:0000256" key="1">
    <source>
        <dbReference type="ARBA" id="ARBA00012528"/>
    </source>
</evidence>
<accession>A0A1I2JV20</accession>
<dbReference type="GO" id="GO:0005886">
    <property type="term" value="C:plasma membrane"/>
    <property type="evidence" value="ECO:0007669"/>
    <property type="project" value="TreeGrafter"/>
</dbReference>
<dbReference type="Proteomes" id="UP000199771">
    <property type="component" value="Unassembled WGS sequence"/>
</dbReference>
<dbReference type="InterPro" id="IPR000160">
    <property type="entry name" value="GGDEF_dom"/>
</dbReference>
<feature type="coiled-coil region" evidence="3">
    <location>
        <begin position="148"/>
        <end position="201"/>
    </location>
</feature>
<dbReference type="SUPFAM" id="SSF55781">
    <property type="entry name" value="GAF domain-like"/>
    <property type="match status" value="1"/>
</dbReference>
<dbReference type="EC" id="2.7.7.65" evidence="1"/>
<dbReference type="GO" id="GO:0043709">
    <property type="term" value="P:cell adhesion involved in single-species biofilm formation"/>
    <property type="evidence" value="ECO:0007669"/>
    <property type="project" value="TreeGrafter"/>
</dbReference>
<keyword evidence="3" id="KW-0175">Coiled coil</keyword>
<dbReference type="RefSeq" id="WP_091534315.1">
    <property type="nucleotide sequence ID" value="NZ_FOOC01000009.1"/>
</dbReference>
<evidence type="ECO:0000259" key="4">
    <source>
        <dbReference type="PROSITE" id="PS50887"/>
    </source>
</evidence>
<dbReference type="InterPro" id="IPR029016">
    <property type="entry name" value="GAF-like_dom_sf"/>
</dbReference>
<evidence type="ECO:0000256" key="3">
    <source>
        <dbReference type="SAM" id="Coils"/>
    </source>
</evidence>
<dbReference type="PANTHER" id="PTHR45138">
    <property type="entry name" value="REGULATORY COMPONENTS OF SENSORY TRANSDUCTION SYSTEM"/>
    <property type="match status" value="1"/>
</dbReference>
<dbReference type="SUPFAM" id="SSF55073">
    <property type="entry name" value="Nucleotide cyclase"/>
    <property type="match status" value="1"/>
</dbReference>
<gene>
    <name evidence="5" type="ORF">SAMN04488120_10936</name>
</gene>
<comment type="catalytic activity">
    <reaction evidence="2">
        <text>2 GTP = 3',3'-c-di-GMP + 2 diphosphate</text>
        <dbReference type="Rhea" id="RHEA:24898"/>
        <dbReference type="ChEBI" id="CHEBI:33019"/>
        <dbReference type="ChEBI" id="CHEBI:37565"/>
        <dbReference type="ChEBI" id="CHEBI:58805"/>
        <dbReference type="EC" id="2.7.7.65"/>
    </reaction>
</comment>
<dbReference type="PANTHER" id="PTHR45138:SF9">
    <property type="entry name" value="DIGUANYLATE CYCLASE DGCM-RELATED"/>
    <property type="match status" value="1"/>
</dbReference>
<dbReference type="InterPro" id="IPR029787">
    <property type="entry name" value="Nucleotide_cyclase"/>
</dbReference>
<dbReference type="EMBL" id="FOOC01000009">
    <property type="protein sequence ID" value="SFF56676.1"/>
    <property type="molecule type" value="Genomic_DNA"/>
</dbReference>
<protein>
    <recommendedName>
        <fullName evidence="1">diguanylate cyclase</fullName>
        <ecNumber evidence="1">2.7.7.65</ecNumber>
    </recommendedName>
</protein>
<evidence type="ECO:0000313" key="5">
    <source>
        <dbReference type="EMBL" id="SFF56676.1"/>
    </source>
</evidence>
<dbReference type="SMART" id="SM00065">
    <property type="entry name" value="GAF"/>
    <property type="match status" value="1"/>
</dbReference>
<dbReference type="Gene3D" id="3.30.450.40">
    <property type="match status" value="1"/>
</dbReference>
<dbReference type="NCBIfam" id="TIGR00254">
    <property type="entry name" value="GGDEF"/>
    <property type="match status" value="1"/>
</dbReference>
<dbReference type="InterPro" id="IPR050469">
    <property type="entry name" value="Diguanylate_Cyclase"/>
</dbReference>
<evidence type="ECO:0000256" key="2">
    <source>
        <dbReference type="ARBA" id="ARBA00034247"/>
    </source>
</evidence>
<organism evidence="5 6">
    <name type="scientific">Fontimonas thermophila</name>
    <dbReference type="NCBI Taxonomy" id="1076937"/>
    <lineage>
        <taxon>Bacteria</taxon>
        <taxon>Pseudomonadati</taxon>
        <taxon>Pseudomonadota</taxon>
        <taxon>Gammaproteobacteria</taxon>
        <taxon>Nevskiales</taxon>
        <taxon>Nevskiaceae</taxon>
        <taxon>Fontimonas</taxon>
    </lineage>
</organism>
<dbReference type="OrthoDB" id="9812358at2"/>
<dbReference type="GO" id="GO:0052621">
    <property type="term" value="F:diguanylate cyclase activity"/>
    <property type="evidence" value="ECO:0007669"/>
    <property type="project" value="UniProtKB-EC"/>
</dbReference>